<feature type="chain" id="PRO_5036260348" evidence="5">
    <location>
        <begin position="21"/>
        <end position="127"/>
    </location>
</feature>
<protein>
    <submittedName>
        <fullName evidence="6">Protein yellow</fullName>
    </submittedName>
</protein>
<proteinExistence type="inferred from homology"/>
<sequence>MKTTVIFLVLTTTFLQNVLCDEFQKVYQWKQLAHRKQEDTARSNIVFREQIQPQQSSFNESFDSYNNIPMGVTHHKGRLFITIPRRRPGVPATLNVIHMDKVAKDEQSPPLDAYPDYIINQLHVLCW</sequence>
<reference evidence="6" key="1">
    <citation type="submission" date="2021-05" db="EMBL/GenBank/DDBJ databases">
        <authorList>
            <person name="Alioto T."/>
            <person name="Alioto T."/>
            <person name="Gomez Garrido J."/>
        </authorList>
    </citation>
    <scope>NUCLEOTIDE SEQUENCE</scope>
</reference>
<organism evidence="6">
    <name type="scientific">Culex pipiens</name>
    <name type="common">House mosquito</name>
    <dbReference type="NCBI Taxonomy" id="7175"/>
    <lineage>
        <taxon>Eukaryota</taxon>
        <taxon>Metazoa</taxon>
        <taxon>Ecdysozoa</taxon>
        <taxon>Arthropoda</taxon>
        <taxon>Hexapoda</taxon>
        <taxon>Insecta</taxon>
        <taxon>Pterygota</taxon>
        <taxon>Neoptera</taxon>
        <taxon>Endopterygota</taxon>
        <taxon>Diptera</taxon>
        <taxon>Nematocera</taxon>
        <taxon>Culicoidea</taxon>
        <taxon>Culicidae</taxon>
        <taxon>Culicinae</taxon>
        <taxon>Culicini</taxon>
        <taxon>Culex</taxon>
        <taxon>Culex</taxon>
    </lineage>
</organism>
<dbReference type="InterPro" id="IPR017996">
    <property type="entry name" value="MRJP/yellow-related"/>
</dbReference>
<dbReference type="PANTHER" id="PTHR10009:SF10">
    <property type="entry name" value="L-DOPACHROME TAUTOMERASE YELLOW-F-RELATED"/>
    <property type="match status" value="1"/>
</dbReference>
<accession>A0A8D8AFC6</accession>
<dbReference type="EMBL" id="HBUE01026916">
    <property type="protein sequence ID" value="CAG6454677.1"/>
    <property type="molecule type" value="Transcribed_RNA"/>
</dbReference>
<comment type="subcellular location">
    <subcellularLocation>
        <location evidence="1">Secreted</location>
    </subcellularLocation>
</comment>
<dbReference type="InterPro" id="IPR011042">
    <property type="entry name" value="6-blade_b-propeller_TolB-like"/>
</dbReference>
<keyword evidence="3" id="KW-0964">Secreted</keyword>
<dbReference type="EMBL" id="HBUE01026915">
    <property type="protein sequence ID" value="CAG6454675.1"/>
    <property type="molecule type" value="Transcribed_RNA"/>
</dbReference>
<name>A0A8D8AFC6_CULPI</name>
<dbReference type="GO" id="GO:0005576">
    <property type="term" value="C:extracellular region"/>
    <property type="evidence" value="ECO:0007669"/>
    <property type="project" value="UniProtKB-SubCell"/>
</dbReference>
<dbReference type="PANTHER" id="PTHR10009">
    <property type="entry name" value="PROTEIN YELLOW-RELATED"/>
    <property type="match status" value="1"/>
</dbReference>
<evidence type="ECO:0000256" key="4">
    <source>
        <dbReference type="ARBA" id="ARBA00022729"/>
    </source>
</evidence>
<feature type="signal peptide" evidence="5">
    <location>
        <begin position="1"/>
        <end position="20"/>
    </location>
</feature>
<keyword evidence="4 5" id="KW-0732">Signal</keyword>
<evidence type="ECO:0000256" key="5">
    <source>
        <dbReference type="SAM" id="SignalP"/>
    </source>
</evidence>
<comment type="similarity">
    <text evidence="2">Belongs to the major royal jelly protein family.</text>
</comment>
<evidence type="ECO:0000313" key="6">
    <source>
        <dbReference type="EMBL" id="CAG6454675.1"/>
    </source>
</evidence>
<evidence type="ECO:0000256" key="2">
    <source>
        <dbReference type="ARBA" id="ARBA00009127"/>
    </source>
</evidence>
<dbReference type="AlphaFoldDB" id="A0A8D8AFC6"/>
<dbReference type="Gene3D" id="2.120.10.30">
    <property type="entry name" value="TolB, C-terminal domain"/>
    <property type="match status" value="1"/>
</dbReference>
<evidence type="ECO:0000256" key="1">
    <source>
        <dbReference type="ARBA" id="ARBA00004613"/>
    </source>
</evidence>
<evidence type="ECO:0000256" key="3">
    <source>
        <dbReference type="ARBA" id="ARBA00022525"/>
    </source>
</evidence>